<evidence type="ECO:0000313" key="1">
    <source>
        <dbReference type="EMBL" id="MFB9758627.1"/>
    </source>
</evidence>
<dbReference type="EMBL" id="JBHMAF010000037">
    <property type="protein sequence ID" value="MFB9758627.1"/>
    <property type="molecule type" value="Genomic_DNA"/>
</dbReference>
<evidence type="ECO:0000313" key="2">
    <source>
        <dbReference type="Proteomes" id="UP001589609"/>
    </source>
</evidence>
<organism evidence="1 2">
    <name type="scientific">Ectobacillus funiculus</name>
    <dbReference type="NCBI Taxonomy" id="137993"/>
    <lineage>
        <taxon>Bacteria</taxon>
        <taxon>Bacillati</taxon>
        <taxon>Bacillota</taxon>
        <taxon>Bacilli</taxon>
        <taxon>Bacillales</taxon>
        <taxon>Bacillaceae</taxon>
        <taxon>Ectobacillus</taxon>
    </lineage>
</organism>
<keyword evidence="2" id="KW-1185">Reference proteome</keyword>
<protein>
    <submittedName>
        <fullName evidence="1">DUF3231 family protein</fullName>
    </submittedName>
</protein>
<proteinExistence type="predicted"/>
<reference evidence="1 2" key="1">
    <citation type="submission" date="2024-09" db="EMBL/GenBank/DDBJ databases">
        <authorList>
            <person name="Sun Q."/>
            <person name="Mori K."/>
        </authorList>
    </citation>
    <scope>NUCLEOTIDE SEQUENCE [LARGE SCALE GENOMIC DNA]</scope>
    <source>
        <strain evidence="1 2">JCM 11201</strain>
    </source>
</reference>
<comment type="caution">
    <text evidence="1">The sequence shown here is derived from an EMBL/GenBank/DDBJ whole genome shotgun (WGS) entry which is preliminary data.</text>
</comment>
<dbReference type="Pfam" id="PF11553">
    <property type="entry name" value="DUF3231"/>
    <property type="match status" value="2"/>
</dbReference>
<sequence>MNQSNDRLTSSEIANLWTHYIRETMGICMSKYMLKIVQDPEIHKIFQTAHELSEKHINKLKEWFHQENFPVPKGFSEEDVNLDAPPLFTDLFCLNYIHIMTMHGGQAYSLALAVSIRQDIRDFYYQCNIDSMNLYNQSIEILKAKKLLDKPPHYSTPDKIHFINTLDYVTDVFGNHRTMNAIECGNVYFNLKKSLLTKGCLIAFKQVCTDKGVNKFLEKCINVANKHIGTFTTLLLKEDLHLPHTFESEITNSNVAPFSDKLMLFHSGFLFAAAISYYGSAAIASMRADIALQCEKAILDDLLVYSSFGKLIIKKNWMEQPPNADDRKIINK</sequence>
<dbReference type="InterPro" id="IPR021617">
    <property type="entry name" value="DUF3231"/>
</dbReference>
<dbReference type="Gene3D" id="1.20.1260.10">
    <property type="match status" value="2"/>
</dbReference>
<gene>
    <name evidence="1" type="ORF">ACFFMS_08870</name>
</gene>
<accession>A0ABV5WDF5</accession>
<dbReference type="InterPro" id="IPR012347">
    <property type="entry name" value="Ferritin-like"/>
</dbReference>
<name>A0ABV5WDF5_9BACI</name>
<dbReference type="Proteomes" id="UP001589609">
    <property type="component" value="Unassembled WGS sequence"/>
</dbReference>
<dbReference type="RefSeq" id="WP_379948916.1">
    <property type="nucleotide sequence ID" value="NZ_JBHMAF010000037.1"/>
</dbReference>